<dbReference type="AlphaFoldDB" id="A0A942T0Q5"/>
<comment type="subcellular location">
    <subcellularLocation>
        <location evidence="1 7">Cell membrane</location>
        <topology evidence="1 7">Multi-pass membrane protein</topology>
    </subcellularLocation>
</comment>
<evidence type="ECO:0000256" key="1">
    <source>
        <dbReference type="ARBA" id="ARBA00004651"/>
    </source>
</evidence>
<keyword evidence="2 7" id="KW-0813">Transport</keyword>
<protein>
    <submittedName>
        <fullName evidence="9">Carbohydrate ABC transporter permease</fullName>
    </submittedName>
</protein>
<dbReference type="InterPro" id="IPR035906">
    <property type="entry name" value="MetI-like_sf"/>
</dbReference>
<feature type="transmembrane region" description="Helical" evidence="7">
    <location>
        <begin position="148"/>
        <end position="168"/>
    </location>
</feature>
<keyword evidence="3" id="KW-1003">Cell membrane</keyword>
<dbReference type="SUPFAM" id="SSF161098">
    <property type="entry name" value="MetI-like"/>
    <property type="match status" value="1"/>
</dbReference>
<evidence type="ECO:0000256" key="5">
    <source>
        <dbReference type="ARBA" id="ARBA00022989"/>
    </source>
</evidence>
<evidence type="ECO:0000256" key="3">
    <source>
        <dbReference type="ARBA" id="ARBA00022475"/>
    </source>
</evidence>
<dbReference type="EMBL" id="JAGYPE010000003">
    <property type="protein sequence ID" value="MBS4183116.1"/>
    <property type="molecule type" value="Genomic_DNA"/>
</dbReference>
<feature type="transmembrane region" description="Helical" evidence="7">
    <location>
        <begin position="263"/>
        <end position="282"/>
    </location>
</feature>
<evidence type="ECO:0000256" key="4">
    <source>
        <dbReference type="ARBA" id="ARBA00022692"/>
    </source>
</evidence>
<proteinExistence type="inferred from homology"/>
<evidence type="ECO:0000259" key="8">
    <source>
        <dbReference type="PROSITE" id="PS50928"/>
    </source>
</evidence>
<reference evidence="9" key="1">
    <citation type="submission" date="2021-05" db="EMBL/GenBank/DDBJ databases">
        <title>Novel Bacillus species.</title>
        <authorList>
            <person name="Liu G."/>
        </authorList>
    </citation>
    <scope>NUCLEOTIDE SEQUENCE</scope>
    <source>
        <strain evidence="9">FJAT-50051</strain>
    </source>
</reference>
<comment type="similarity">
    <text evidence="7">Belongs to the binding-protein-dependent transport system permease family.</text>
</comment>
<dbReference type="CDD" id="cd06261">
    <property type="entry name" value="TM_PBP2"/>
    <property type="match status" value="1"/>
</dbReference>
<dbReference type="PANTHER" id="PTHR43744:SF9">
    <property type="entry name" value="POLYGALACTURONAN_RHAMNOGALACTURONAN TRANSPORT SYSTEM PERMEASE PROTEIN YTCP"/>
    <property type="match status" value="1"/>
</dbReference>
<dbReference type="InterPro" id="IPR000515">
    <property type="entry name" value="MetI-like"/>
</dbReference>
<accession>A0A942T0Q5</accession>
<keyword evidence="4 7" id="KW-0812">Transmembrane</keyword>
<name>A0A942T0Q5_9BACI</name>
<dbReference type="Gene3D" id="1.10.3720.10">
    <property type="entry name" value="MetI-like"/>
    <property type="match status" value="1"/>
</dbReference>
<feature type="transmembrane region" description="Helical" evidence="7">
    <location>
        <begin position="80"/>
        <end position="105"/>
    </location>
</feature>
<evidence type="ECO:0000256" key="6">
    <source>
        <dbReference type="ARBA" id="ARBA00023136"/>
    </source>
</evidence>
<keyword evidence="5 7" id="KW-1133">Transmembrane helix</keyword>
<gene>
    <name evidence="9" type="ORF">KHB02_17120</name>
</gene>
<feature type="transmembrane region" description="Helical" evidence="7">
    <location>
        <begin position="16"/>
        <end position="40"/>
    </location>
</feature>
<sequence>MSTIVRPVWAGKPKPVVLALKAIGIVLILAVVLFPFLIVFSTSVSSEADVTAAGGYVVWPRSFDLSAYVQILSGGVVTRAVVVTLLVTLVGTAISLASTVLAAWALSRTGSLFQRPLLTFVLITFLFAPGMIPLYLMVKQLGLLDNYWALILPGAFSVFNMVVVRGFMMSIPQELIDSAKIDGAGEFRVLWQIVLPLSRAVIAVVGLFYAVGYWNAFFNALLYLSDSTKWTLQLVLRTYVLQGSNLVSGAGADATMAPPAQSIQMAVVMIAIIPILAAYPLVQRHLTKGVLTGAVKG</sequence>
<dbReference type="Pfam" id="PF00528">
    <property type="entry name" value="BPD_transp_1"/>
    <property type="match status" value="1"/>
</dbReference>
<organism evidence="9">
    <name type="scientific">Neobacillus citreus</name>
    <dbReference type="NCBI Taxonomy" id="2833578"/>
    <lineage>
        <taxon>Bacteria</taxon>
        <taxon>Bacillati</taxon>
        <taxon>Bacillota</taxon>
        <taxon>Bacilli</taxon>
        <taxon>Bacillales</taxon>
        <taxon>Bacillaceae</taxon>
        <taxon>Neobacillus</taxon>
    </lineage>
</organism>
<dbReference type="PROSITE" id="PS50928">
    <property type="entry name" value="ABC_TM1"/>
    <property type="match status" value="1"/>
</dbReference>
<comment type="caution">
    <text evidence="9">The sequence shown here is derived from an EMBL/GenBank/DDBJ whole genome shotgun (WGS) entry which is preliminary data.</text>
</comment>
<evidence type="ECO:0000313" key="9">
    <source>
        <dbReference type="EMBL" id="MBS4183116.1"/>
    </source>
</evidence>
<dbReference type="GO" id="GO:0005886">
    <property type="term" value="C:plasma membrane"/>
    <property type="evidence" value="ECO:0007669"/>
    <property type="project" value="UniProtKB-SubCell"/>
</dbReference>
<dbReference type="PANTHER" id="PTHR43744">
    <property type="entry name" value="ABC TRANSPORTER PERMEASE PROTEIN MG189-RELATED-RELATED"/>
    <property type="match status" value="1"/>
</dbReference>
<feature type="transmembrane region" description="Helical" evidence="7">
    <location>
        <begin position="189"/>
        <end position="214"/>
    </location>
</feature>
<keyword evidence="6 7" id="KW-0472">Membrane</keyword>
<dbReference type="GO" id="GO:0055085">
    <property type="term" value="P:transmembrane transport"/>
    <property type="evidence" value="ECO:0007669"/>
    <property type="project" value="InterPro"/>
</dbReference>
<feature type="transmembrane region" description="Helical" evidence="7">
    <location>
        <begin position="117"/>
        <end position="136"/>
    </location>
</feature>
<evidence type="ECO:0000256" key="2">
    <source>
        <dbReference type="ARBA" id="ARBA00022448"/>
    </source>
</evidence>
<evidence type="ECO:0000256" key="7">
    <source>
        <dbReference type="RuleBase" id="RU363032"/>
    </source>
</evidence>
<feature type="domain" description="ABC transmembrane type-1" evidence="8">
    <location>
        <begin position="81"/>
        <end position="282"/>
    </location>
</feature>